<evidence type="ECO:0000256" key="5">
    <source>
        <dbReference type="ARBA" id="ARBA00022801"/>
    </source>
</evidence>
<dbReference type="GO" id="GO:0009003">
    <property type="term" value="F:signal peptidase activity"/>
    <property type="evidence" value="ECO:0007669"/>
    <property type="project" value="UniProtKB-EC"/>
</dbReference>
<dbReference type="InterPro" id="IPR019758">
    <property type="entry name" value="Pept_S26A_signal_pept_1_CS"/>
</dbReference>
<evidence type="ECO:0000256" key="1">
    <source>
        <dbReference type="ARBA" id="ARBA00000677"/>
    </source>
</evidence>
<feature type="domain" description="Peptidase S26" evidence="7">
    <location>
        <begin position="122"/>
        <end position="273"/>
    </location>
</feature>
<keyword evidence="6" id="KW-0812">Transmembrane</keyword>
<dbReference type="EC" id="3.4.21.89" evidence="3 6"/>
<dbReference type="EMBL" id="JAGDYP010000010">
    <property type="protein sequence ID" value="MBO1884961.1"/>
    <property type="molecule type" value="Genomic_DNA"/>
</dbReference>
<evidence type="ECO:0000313" key="8">
    <source>
        <dbReference type="EMBL" id="MBO1884961.1"/>
    </source>
</evidence>
<proteinExistence type="inferred from homology"/>
<dbReference type="Pfam" id="PF10502">
    <property type="entry name" value="Peptidase_S26"/>
    <property type="match status" value="2"/>
</dbReference>
<feature type="transmembrane region" description="Helical" evidence="6">
    <location>
        <begin position="84"/>
        <end position="101"/>
    </location>
</feature>
<comment type="caution">
    <text evidence="8">The sequence shown here is derived from an EMBL/GenBank/DDBJ whole genome shotgun (WGS) entry which is preliminary data.</text>
</comment>
<dbReference type="Pfam" id="PF18936">
    <property type="entry name" value="DUF5684"/>
    <property type="match status" value="1"/>
</dbReference>
<gene>
    <name evidence="8" type="primary">lepB</name>
    <name evidence="8" type="ORF">J4N46_11200</name>
</gene>
<name>A0ABS3Q061_9FLAO</name>
<evidence type="ECO:0000313" key="9">
    <source>
        <dbReference type="Proteomes" id="UP000681610"/>
    </source>
</evidence>
<dbReference type="RefSeq" id="WP_208059364.1">
    <property type="nucleotide sequence ID" value="NZ_JAGDYP010000010.1"/>
</dbReference>
<dbReference type="InterPro" id="IPR000223">
    <property type="entry name" value="Pept_S26A_signal_pept_1"/>
</dbReference>
<protein>
    <recommendedName>
        <fullName evidence="4 6">Signal peptidase I</fullName>
        <ecNumber evidence="3 6">3.4.21.89</ecNumber>
    </recommendedName>
</protein>
<comment type="subcellular location">
    <subcellularLocation>
        <location evidence="6">Membrane</location>
        <topology evidence="6">Single-pass type II membrane protein</topology>
    </subcellularLocation>
</comment>
<evidence type="ECO:0000256" key="2">
    <source>
        <dbReference type="ARBA" id="ARBA00009370"/>
    </source>
</evidence>
<dbReference type="CDD" id="cd06530">
    <property type="entry name" value="S26_SPase_I"/>
    <property type="match status" value="2"/>
</dbReference>
<keyword evidence="5 6" id="KW-0378">Hydrolase</keyword>
<organism evidence="8 9">
    <name type="scientific">Capnocytophaga bilenii</name>
    <dbReference type="NCBI Taxonomy" id="2819369"/>
    <lineage>
        <taxon>Bacteria</taxon>
        <taxon>Pseudomonadati</taxon>
        <taxon>Bacteroidota</taxon>
        <taxon>Flavobacteriia</taxon>
        <taxon>Flavobacteriales</taxon>
        <taxon>Flavobacteriaceae</taxon>
        <taxon>Capnocytophaga</taxon>
    </lineage>
</organism>
<feature type="transmembrane region" description="Helical" evidence="6">
    <location>
        <begin position="496"/>
        <end position="513"/>
    </location>
</feature>
<dbReference type="PRINTS" id="PR00727">
    <property type="entry name" value="LEADERPTASE"/>
</dbReference>
<feature type="transmembrane region" description="Helical" evidence="6">
    <location>
        <begin position="50"/>
        <end position="69"/>
    </location>
</feature>
<comment type="caution">
    <text evidence="6">Lacks conserved residue(s) required for the propagation of feature annotation.</text>
</comment>
<dbReference type="Proteomes" id="UP000681610">
    <property type="component" value="Unassembled WGS sequence"/>
</dbReference>
<comment type="similarity">
    <text evidence="2 6">Belongs to the peptidase S26 family.</text>
</comment>
<keyword evidence="6" id="KW-0645">Protease</keyword>
<keyword evidence="6" id="KW-0472">Membrane</keyword>
<reference evidence="8 9" key="1">
    <citation type="submission" date="2021-03" db="EMBL/GenBank/DDBJ databases">
        <title>Isolation and description of Capnocytophaga bilenii sp. nov., a novel Capnocytophaga species, isolated from a gingivitis subject.</title>
        <authorList>
            <person name="Antezack A."/>
            <person name="Monnet-Corti V."/>
            <person name="La Scola B."/>
        </authorList>
    </citation>
    <scope>NUCLEOTIDE SEQUENCE [LARGE SCALE GENOMIC DNA]</scope>
    <source>
        <strain evidence="8 9">Marseille-Q4570</strain>
    </source>
</reference>
<feature type="transmembrane region" description="Helical" evidence="6">
    <location>
        <begin position="122"/>
        <end position="141"/>
    </location>
</feature>
<dbReference type="PANTHER" id="PTHR43390:SF1">
    <property type="entry name" value="CHLOROPLAST PROCESSING PEPTIDASE"/>
    <property type="match status" value="1"/>
</dbReference>
<keyword evidence="9" id="KW-1185">Reference proteome</keyword>
<evidence type="ECO:0000259" key="7">
    <source>
        <dbReference type="Pfam" id="PF10502"/>
    </source>
</evidence>
<dbReference type="InterPro" id="IPR043739">
    <property type="entry name" value="DUF5684"/>
</dbReference>
<dbReference type="InterPro" id="IPR019533">
    <property type="entry name" value="Peptidase_S26"/>
</dbReference>
<evidence type="ECO:0000256" key="4">
    <source>
        <dbReference type="ARBA" id="ARBA00019232"/>
    </source>
</evidence>
<dbReference type="SUPFAM" id="SSF51306">
    <property type="entry name" value="LexA/Signal peptidase"/>
    <property type="match status" value="1"/>
</dbReference>
<keyword evidence="6" id="KW-1133">Transmembrane helix</keyword>
<accession>A0ABS3Q061</accession>
<dbReference type="NCBIfam" id="TIGR02227">
    <property type="entry name" value="sigpep_I_bact"/>
    <property type="match status" value="2"/>
</dbReference>
<comment type="catalytic activity">
    <reaction evidence="1 6">
        <text>Cleavage of hydrophobic, N-terminal signal or leader sequences from secreted and periplasmic proteins.</text>
        <dbReference type="EC" id="3.4.21.89"/>
    </reaction>
</comment>
<dbReference type="PROSITE" id="PS00761">
    <property type="entry name" value="SPASE_I_3"/>
    <property type="match status" value="1"/>
</dbReference>
<evidence type="ECO:0000256" key="3">
    <source>
        <dbReference type="ARBA" id="ARBA00013208"/>
    </source>
</evidence>
<sequence>MLYIYILIVAQLLNGLFLWKGYQKAGYAAWQAFVPFYNTVIFLKIIGRPWWWLFLLYMPVIGNIMYVVMTYEWLHVFGYRKKRYTLYSVLTLGLYTAYVMYLPKTEYLGKDNEVIKKNVSPWVNAVLFAVVAASVIHSYFIQPYMIPTSSLEKTLLVGDFLFVSKFHYGVRIPMTPLSLPMVHDSIPLVGTRSYIKVPQLPYFRLPALQKIERNDITVFNWPTDTVRFFRDKSKIHIDKPIDKKSNYVKRTVAVAGDVLEIKNGDVWINGAKEVYPVRAKLQTSYYVVTKPHIVLTPQLMYQQFGVTDPFGQLEDATGKPIENTYMFSSLTQEVAQYLKNNPNIESVIPQINKAGVYNPLVFPHSPQYAWNEDNYGPITIPAKGTKVPLNVENLPLYKRIIKDYEHNTLEVKGNDIFINGNKATEYTFAQNYYWMMGDNRHNSEDSRFWGFVPEDHIVGKPVLIWMSLDKHQSGFKKIRWERLITTINGDGEPKSYLYYVLGALALWFLYSTFKKKKVKE</sequence>
<feature type="transmembrane region" description="Helical" evidence="6">
    <location>
        <begin position="25"/>
        <end position="43"/>
    </location>
</feature>
<dbReference type="PANTHER" id="PTHR43390">
    <property type="entry name" value="SIGNAL PEPTIDASE I"/>
    <property type="match status" value="1"/>
</dbReference>
<dbReference type="InterPro" id="IPR036286">
    <property type="entry name" value="LexA/Signal_pep-like_sf"/>
</dbReference>
<evidence type="ECO:0000256" key="6">
    <source>
        <dbReference type="RuleBase" id="RU362042"/>
    </source>
</evidence>
<feature type="domain" description="Peptidase S26" evidence="7">
    <location>
        <begin position="396"/>
        <end position="465"/>
    </location>
</feature>
<dbReference type="Gene3D" id="2.10.109.10">
    <property type="entry name" value="Umud Fragment, subunit A"/>
    <property type="match status" value="2"/>
</dbReference>